<dbReference type="EMBL" id="RJKM01000001">
    <property type="protein sequence ID" value="ROP36952.1"/>
    <property type="molecule type" value="Genomic_DNA"/>
</dbReference>
<dbReference type="AlphaFoldDB" id="A0A3N1H3Z4"/>
<dbReference type="SUPFAM" id="SSF51905">
    <property type="entry name" value="FAD/NAD(P)-binding domain"/>
    <property type="match status" value="1"/>
</dbReference>
<evidence type="ECO:0000313" key="1">
    <source>
        <dbReference type="EMBL" id="ROP36952.1"/>
    </source>
</evidence>
<gene>
    <name evidence="1" type="ORF">EDD40_2233</name>
</gene>
<proteinExistence type="predicted"/>
<dbReference type="Proteomes" id="UP000268727">
    <property type="component" value="Unassembled WGS sequence"/>
</dbReference>
<reference evidence="1 2" key="1">
    <citation type="submission" date="2018-11" db="EMBL/GenBank/DDBJ databases">
        <title>Sequencing the genomes of 1000 actinobacteria strains.</title>
        <authorList>
            <person name="Klenk H.-P."/>
        </authorList>
    </citation>
    <scope>NUCLEOTIDE SEQUENCE [LARGE SCALE GENOMIC DNA]</scope>
    <source>
        <strain evidence="1 2">DSM 44231</strain>
    </source>
</reference>
<keyword evidence="2" id="KW-1185">Reference proteome</keyword>
<dbReference type="Gene3D" id="3.50.50.60">
    <property type="entry name" value="FAD/NAD(P)-binding domain"/>
    <property type="match status" value="1"/>
</dbReference>
<name>A0A3N1H3Z4_9PSEU</name>
<evidence type="ECO:0000313" key="2">
    <source>
        <dbReference type="Proteomes" id="UP000268727"/>
    </source>
</evidence>
<accession>A0A3N1H3Z4</accession>
<dbReference type="RefSeq" id="WP_123742837.1">
    <property type="nucleotide sequence ID" value="NZ_RJKM01000001.1"/>
</dbReference>
<comment type="caution">
    <text evidence="1">The sequence shown here is derived from an EMBL/GenBank/DDBJ whole genome shotgun (WGS) entry which is preliminary data.</text>
</comment>
<dbReference type="PANTHER" id="PTHR43422">
    <property type="entry name" value="THIAMINE THIAZOLE SYNTHASE"/>
    <property type="match status" value="1"/>
</dbReference>
<dbReference type="InterPro" id="IPR036188">
    <property type="entry name" value="FAD/NAD-bd_sf"/>
</dbReference>
<sequence length="432" mass="46341">MTHAVVLGASMGGLLAARALVGSYDRITVVDRDPLPEDGGHRRGVPQAKHFHTILLRGEQALDGMFPGLTDELVAAGALRVGFNVDARFVLAGHPMVRADTGASDIQTTRPMLEGAVRAKVAQHPGVRLLPEHDVVGPVFENGRVVGVKVARDGAEEVLAADLVIDAMGRSGRARAWLASLGLPTPAEDRIEVDMMYASRLVRPPVPFPDKLVLVGPVPGRPTGFAFAAQEHGQWMVTQVGMAGDHPPTDEAGFLAFLERSAPPDVLDAVAASAPLTGIRTHRFPASLRRRYERLRQFPPGLLVFGDAMCSFNPIYGQGMTVAAMESEALRKCLRDGEADLAGRFFRAAAKIIDPVWQLNALGDLALPEITGHRSLSTKALNRYVARLQRVATHDPVAATAFIRTIGLLQPPSSILRPDVLARVVVGGVRRS</sequence>
<organism evidence="1 2">
    <name type="scientific">Saccharothrix texasensis</name>
    <dbReference type="NCBI Taxonomy" id="103734"/>
    <lineage>
        <taxon>Bacteria</taxon>
        <taxon>Bacillati</taxon>
        <taxon>Actinomycetota</taxon>
        <taxon>Actinomycetes</taxon>
        <taxon>Pseudonocardiales</taxon>
        <taxon>Pseudonocardiaceae</taxon>
        <taxon>Saccharothrix</taxon>
    </lineage>
</organism>
<dbReference type="PANTHER" id="PTHR43422:SF3">
    <property type="entry name" value="THIAMINE THIAZOLE SYNTHASE"/>
    <property type="match status" value="1"/>
</dbReference>
<protein>
    <submittedName>
        <fullName evidence="1">2-polyprenyl-6-methoxyphenol hydroxylase-like FAD-dependent oxidoreductase</fullName>
    </submittedName>
</protein>
<dbReference type="OrthoDB" id="9790035at2"/>